<dbReference type="AlphaFoldDB" id="A0A0D0A058"/>
<reference evidence="1 2" key="1">
    <citation type="submission" date="2014-04" db="EMBL/GenBank/DDBJ databases">
        <authorList>
            <consortium name="DOE Joint Genome Institute"/>
            <person name="Kuo A."/>
            <person name="Ruytinx J."/>
            <person name="Rineau F."/>
            <person name="Colpaert J."/>
            <person name="Kohler A."/>
            <person name="Nagy L.G."/>
            <person name="Floudas D."/>
            <person name="Copeland A."/>
            <person name="Barry K.W."/>
            <person name="Cichocki N."/>
            <person name="Veneault-Fourrey C."/>
            <person name="LaButti K."/>
            <person name="Lindquist E.A."/>
            <person name="Lipzen A."/>
            <person name="Lundell T."/>
            <person name="Morin E."/>
            <person name="Murat C."/>
            <person name="Sun H."/>
            <person name="Tunlid A."/>
            <person name="Henrissat B."/>
            <person name="Grigoriev I.V."/>
            <person name="Hibbett D.S."/>
            <person name="Martin F."/>
            <person name="Nordberg H.P."/>
            <person name="Cantor M.N."/>
            <person name="Hua S.X."/>
        </authorList>
    </citation>
    <scope>NUCLEOTIDE SEQUENCE [LARGE SCALE GENOMIC DNA]</scope>
    <source>
        <strain evidence="1 2">UH-Slu-Lm8-n1</strain>
    </source>
</reference>
<organism evidence="1 2">
    <name type="scientific">Suillus luteus UH-Slu-Lm8-n1</name>
    <dbReference type="NCBI Taxonomy" id="930992"/>
    <lineage>
        <taxon>Eukaryota</taxon>
        <taxon>Fungi</taxon>
        <taxon>Dikarya</taxon>
        <taxon>Basidiomycota</taxon>
        <taxon>Agaricomycotina</taxon>
        <taxon>Agaricomycetes</taxon>
        <taxon>Agaricomycetidae</taxon>
        <taxon>Boletales</taxon>
        <taxon>Suillineae</taxon>
        <taxon>Suillaceae</taxon>
        <taxon>Suillus</taxon>
    </lineage>
</organism>
<name>A0A0D0A058_9AGAM</name>
<dbReference type="PANTHER" id="PTHR48471">
    <property type="entry name" value="DDE TNP4 DOMAIN-CONTAINING PROTEIN"/>
    <property type="match status" value="1"/>
</dbReference>
<dbReference type="EMBL" id="KN836910">
    <property type="protein sequence ID" value="KIK31524.1"/>
    <property type="molecule type" value="Genomic_DNA"/>
</dbReference>
<dbReference type="OrthoDB" id="78198at2759"/>
<reference evidence="2" key="2">
    <citation type="submission" date="2015-01" db="EMBL/GenBank/DDBJ databases">
        <title>Evolutionary Origins and Diversification of the Mycorrhizal Mutualists.</title>
        <authorList>
            <consortium name="DOE Joint Genome Institute"/>
            <consortium name="Mycorrhizal Genomics Consortium"/>
            <person name="Kohler A."/>
            <person name="Kuo A."/>
            <person name="Nagy L.G."/>
            <person name="Floudas D."/>
            <person name="Copeland A."/>
            <person name="Barry K.W."/>
            <person name="Cichocki N."/>
            <person name="Veneault-Fourrey C."/>
            <person name="LaButti K."/>
            <person name="Lindquist E.A."/>
            <person name="Lipzen A."/>
            <person name="Lundell T."/>
            <person name="Morin E."/>
            <person name="Murat C."/>
            <person name="Riley R."/>
            <person name="Ohm R."/>
            <person name="Sun H."/>
            <person name="Tunlid A."/>
            <person name="Henrissat B."/>
            <person name="Grigoriev I.V."/>
            <person name="Hibbett D.S."/>
            <person name="Martin F."/>
        </authorList>
    </citation>
    <scope>NUCLEOTIDE SEQUENCE [LARGE SCALE GENOMIC DNA]</scope>
    <source>
        <strain evidence="2">UH-Slu-Lm8-n1</strain>
    </source>
</reference>
<evidence type="ECO:0000313" key="1">
    <source>
        <dbReference type="EMBL" id="KIK31524.1"/>
    </source>
</evidence>
<sequence>MDDDMDLHQLRHMLELAEDEMDDEDEFQRHRIAVLGAIIFSGAEESRRECLAHRKARRTYLIRGDLLPNPHVNTPWQALYLARNDRAFITTMGVDVPAFDHLLAAGFATIWDTTPIPRDDIPTTAVPRTHRRSLDSAGALGLVLHWLNSTMREVSLMQIFALIPTTVSRYLNFSLAILLGTLKHIPEGIIQWPAGEDFQELNYLVTARHPLLTGAFGTLDGLNLPVQTSNDQEIENATYNGWLHNHFVSSVIAFAADG</sequence>
<accession>A0A0D0A058</accession>
<gene>
    <name evidence="1" type="ORF">CY34DRAFT_67783</name>
</gene>
<feature type="non-terminal residue" evidence="1">
    <location>
        <position position="258"/>
    </location>
</feature>
<dbReference type="PANTHER" id="PTHR48471:SF1">
    <property type="entry name" value="DDE TNP4 DOMAIN-CONTAINING PROTEIN"/>
    <property type="match status" value="1"/>
</dbReference>
<evidence type="ECO:0000313" key="2">
    <source>
        <dbReference type="Proteomes" id="UP000054485"/>
    </source>
</evidence>
<keyword evidence="2" id="KW-1185">Reference proteome</keyword>
<protein>
    <submittedName>
        <fullName evidence="1">Uncharacterized protein</fullName>
    </submittedName>
</protein>
<dbReference type="HOGENOM" id="CLU_048932_1_0_1"/>
<dbReference type="Proteomes" id="UP000054485">
    <property type="component" value="Unassembled WGS sequence"/>
</dbReference>
<dbReference type="InParanoid" id="A0A0D0A058"/>
<proteinExistence type="predicted"/>